<dbReference type="GO" id="GO:0003824">
    <property type="term" value="F:catalytic activity"/>
    <property type="evidence" value="ECO:0007669"/>
    <property type="project" value="InterPro"/>
</dbReference>
<dbReference type="SUPFAM" id="SSF50800">
    <property type="entry name" value="PK beta-barrel domain-like"/>
    <property type="match status" value="1"/>
</dbReference>
<dbReference type="Pfam" id="PF03473">
    <property type="entry name" value="MOSC"/>
    <property type="match status" value="1"/>
</dbReference>
<dbReference type="EMBL" id="HBEM01007264">
    <property type="protein sequence ID" value="CAD8438784.1"/>
    <property type="molecule type" value="Transcribed_RNA"/>
</dbReference>
<organism evidence="3">
    <name type="scientific">Amorphochlora amoebiformis</name>
    <dbReference type="NCBI Taxonomy" id="1561963"/>
    <lineage>
        <taxon>Eukaryota</taxon>
        <taxon>Sar</taxon>
        <taxon>Rhizaria</taxon>
        <taxon>Cercozoa</taxon>
        <taxon>Chlorarachniophyceae</taxon>
        <taxon>Amorphochlora</taxon>
    </lineage>
</organism>
<name>A0A7S0D222_9EUKA</name>
<reference evidence="3" key="1">
    <citation type="submission" date="2021-01" db="EMBL/GenBank/DDBJ databases">
        <authorList>
            <person name="Corre E."/>
            <person name="Pelletier E."/>
            <person name="Niang G."/>
            <person name="Scheremetjew M."/>
            <person name="Finn R."/>
            <person name="Kale V."/>
            <person name="Holt S."/>
            <person name="Cochrane G."/>
            <person name="Meng A."/>
            <person name="Brown T."/>
            <person name="Cohen L."/>
        </authorList>
    </citation>
    <scope>NUCLEOTIDE SEQUENCE</scope>
    <source>
        <strain evidence="3">CCMP2058</strain>
    </source>
</reference>
<evidence type="ECO:0000259" key="2">
    <source>
        <dbReference type="PROSITE" id="PS51340"/>
    </source>
</evidence>
<feature type="transmembrane region" description="Helical" evidence="1">
    <location>
        <begin position="6"/>
        <end position="24"/>
    </location>
</feature>
<dbReference type="InterPro" id="IPR005303">
    <property type="entry name" value="MOCOS_middle"/>
</dbReference>
<dbReference type="PROSITE" id="PS51340">
    <property type="entry name" value="MOSC"/>
    <property type="match status" value="1"/>
</dbReference>
<sequence length="351" mass="38760">MLNSIITILAIAFGVGLVVLLLKVSLSRTKDRSTVVSHLYVYPVKSLGGVEVDEASVSRIGFRFDRRFIVADKDGMMLSQRKHPRMATLQPSVEEKDGVINLKIHDRHDPSSECEVSVSLEDAASGRYPFVTVEVWGAKIRAARVGDAVSKWLSDKIGVDCYLATVISDSAHDRKLKPKYQVHGHKEDQAGAFSDGFPYLLASEESLVGVNAQLKLAGVSTIGMERFRPNIVVKNVSKPFAEDNWAEIKIGSLRFRVAKPCDRCSMPTIDQKAGVRDKTNQPTRTMKKFRYFSWTKSNGEKAVYFGQNLVCHGDTGKIKRGDKLSVICGTSALGCQTSVLTKVMLKLSSLF</sequence>
<feature type="domain" description="MOSC" evidence="2">
    <location>
        <begin position="165"/>
        <end position="327"/>
    </location>
</feature>
<keyword evidence="1" id="KW-0812">Transmembrane</keyword>
<protein>
    <recommendedName>
        <fullName evidence="2">MOSC domain-containing protein</fullName>
    </recommendedName>
</protein>
<proteinExistence type="predicted"/>
<dbReference type="GO" id="GO:0030170">
    <property type="term" value="F:pyridoxal phosphate binding"/>
    <property type="evidence" value="ECO:0007669"/>
    <property type="project" value="InterPro"/>
</dbReference>
<dbReference type="PANTHER" id="PTHR14237:SF19">
    <property type="entry name" value="MITOCHONDRIAL AMIDOXIME REDUCING COMPONENT 1"/>
    <property type="match status" value="1"/>
</dbReference>
<dbReference type="AlphaFoldDB" id="A0A7S0D222"/>
<gene>
    <name evidence="3" type="ORF">LAMO00422_LOCUS5070</name>
</gene>
<dbReference type="SUPFAM" id="SSF141673">
    <property type="entry name" value="MOSC N-terminal domain-like"/>
    <property type="match status" value="1"/>
</dbReference>
<dbReference type="InterPro" id="IPR005302">
    <property type="entry name" value="MoCF_Sase_C"/>
</dbReference>
<dbReference type="GO" id="GO:0030151">
    <property type="term" value="F:molybdenum ion binding"/>
    <property type="evidence" value="ECO:0007669"/>
    <property type="project" value="InterPro"/>
</dbReference>
<evidence type="ECO:0000256" key="1">
    <source>
        <dbReference type="SAM" id="Phobius"/>
    </source>
</evidence>
<dbReference type="Pfam" id="PF03476">
    <property type="entry name" value="MOSC_N"/>
    <property type="match status" value="1"/>
</dbReference>
<keyword evidence="1" id="KW-1133">Transmembrane helix</keyword>
<keyword evidence="1" id="KW-0472">Membrane</keyword>
<dbReference type="InterPro" id="IPR011037">
    <property type="entry name" value="Pyrv_Knase-like_insert_dom_sf"/>
</dbReference>
<accession>A0A7S0D222</accession>
<dbReference type="PANTHER" id="PTHR14237">
    <property type="entry name" value="MOLYBDOPTERIN COFACTOR SULFURASE MOSC"/>
    <property type="match status" value="1"/>
</dbReference>
<evidence type="ECO:0000313" key="3">
    <source>
        <dbReference type="EMBL" id="CAD8438784.1"/>
    </source>
</evidence>